<feature type="domain" description="YgjP-like metallopeptidase" evidence="1">
    <location>
        <begin position="14"/>
        <end position="62"/>
    </location>
</feature>
<dbReference type="Pfam" id="PF01863">
    <property type="entry name" value="YgjP-like"/>
    <property type="match status" value="2"/>
</dbReference>
<protein>
    <recommendedName>
        <fullName evidence="1">YgjP-like metallopeptidase domain-containing protein</fullName>
    </recommendedName>
</protein>
<sequence>MEITYIIQKSRRRSISVSLLGENRVLVKAPYGISEGKVQEFLLSKKDWIKKHLEKQNQEEEKAASLGLLSADEIKEIRKKARKIIPERVDFWAKKIGVTYGKIAIRLQSSRWGSCSSKGNLNFNCLLVIMPEEILDSVVVHELCHRRHMNHSKEFYAEIERVFPDYKRCDKWLKENGGVYLKRVSC</sequence>
<organism evidence="2 3">
    <name type="scientific">Treponema ruminis</name>
    <dbReference type="NCBI Taxonomy" id="744515"/>
    <lineage>
        <taxon>Bacteria</taxon>
        <taxon>Pseudomonadati</taxon>
        <taxon>Spirochaetota</taxon>
        <taxon>Spirochaetia</taxon>
        <taxon>Spirochaetales</taxon>
        <taxon>Treponemataceae</taxon>
        <taxon>Treponema</taxon>
    </lineage>
</organism>
<name>A0A7W8LMS1_9SPIR</name>
<feature type="domain" description="YgjP-like metallopeptidase" evidence="1">
    <location>
        <begin position="77"/>
        <end position="176"/>
    </location>
</feature>
<proteinExistence type="predicted"/>
<reference evidence="2 3" key="1">
    <citation type="submission" date="2020-08" db="EMBL/GenBank/DDBJ databases">
        <title>Genomic Encyclopedia of Type Strains, Phase IV (KMG-IV): sequencing the most valuable type-strain genomes for metagenomic binning, comparative biology and taxonomic classification.</title>
        <authorList>
            <person name="Goeker M."/>
        </authorList>
    </citation>
    <scope>NUCLEOTIDE SEQUENCE [LARGE SCALE GENOMIC DNA]</scope>
    <source>
        <strain evidence="2 3">DSM 103462</strain>
    </source>
</reference>
<dbReference type="EMBL" id="JACHFQ010000006">
    <property type="protein sequence ID" value="MBB5226772.1"/>
    <property type="molecule type" value="Genomic_DNA"/>
</dbReference>
<accession>A0A7W8LMS1</accession>
<dbReference type="Gene3D" id="3.30.2010.10">
    <property type="entry name" value="Metalloproteases ('zincins'), catalytic domain"/>
    <property type="match status" value="1"/>
</dbReference>
<dbReference type="PANTHER" id="PTHR30399:SF1">
    <property type="entry name" value="UTP PYROPHOSPHATASE"/>
    <property type="match status" value="1"/>
</dbReference>
<keyword evidence="3" id="KW-1185">Reference proteome</keyword>
<dbReference type="RefSeq" id="WP_184660328.1">
    <property type="nucleotide sequence ID" value="NZ_CP031518.1"/>
</dbReference>
<evidence type="ECO:0000259" key="1">
    <source>
        <dbReference type="Pfam" id="PF01863"/>
    </source>
</evidence>
<dbReference type="PANTHER" id="PTHR30399">
    <property type="entry name" value="UNCHARACTERIZED PROTEIN YGJP"/>
    <property type="match status" value="1"/>
</dbReference>
<comment type="caution">
    <text evidence="2">The sequence shown here is derived from an EMBL/GenBank/DDBJ whole genome shotgun (WGS) entry which is preliminary data.</text>
</comment>
<dbReference type="Proteomes" id="UP000518887">
    <property type="component" value="Unassembled WGS sequence"/>
</dbReference>
<evidence type="ECO:0000313" key="2">
    <source>
        <dbReference type="EMBL" id="MBB5226772.1"/>
    </source>
</evidence>
<dbReference type="AlphaFoldDB" id="A0A7W8LMS1"/>
<dbReference type="InterPro" id="IPR002725">
    <property type="entry name" value="YgjP-like_metallopeptidase"/>
</dbReference>
<dbReference type="CDD" id="cd07344">
    <property type="entry name" value="M48_yhfN_like"/>
    <property type="match status" value="1"/>
</dbReference>
<dbReference type="InterPro" id="IPR053136">
    <property type="entry name" value="UTP_pyrophosphatase-like"/>
</dbReference>
<gene>
    <name evidence="2" type="ORF">HNP76_002153</name>
</gene>
<evidence type="ECO:0000313" key="3">
    <source>
        <dbReference type="Proteomes" id="UP000518887"/>
    </source>
</evidence>